<keyword evidence="5 12" id="KW-0378">Hydrolase</keyword>
<dbReference type="Pfam" id="PF18319">
    <property type="entry name" value="Zn_ribbon_PriA"/>
    <property type="match status" value="1"/>
</dbReference>
<evidence type="ECO:0000256" key="6">
    <source>
        <dbReference type="ARBA" id="ARBA00022806"/>
    </source>
</evidence>
<dbReference type="Pfam" id="PF00270">
    <property type="entry name" value="DEAD"/>
    <property type="match status" value="1"/>
</dbReference>
<dbReference type="InterPro" id="IPR042115">
    <property type="entry name" value="PriA_3primeBD_sf"/>
</dbReference>
<comment type="cofactor">
    <cofactor evidence="12">
        <name>Zn(2+)</name>
        <dbReference type="ChEBI" id="CHEBI:29105"/>
    </cofactor>
    <text evidence="12">Binds 2 zinc ions per subunit.</text>
</comment>
<dbReference type="GO" id="GO:0006302">
    <property type="term" value="P:double-strand break repair"/>
    <property type="evidence" value="ECO:0007669"/>
    <property type="project" value="InterPro"/>
</dbReference>
<comment type="caution">
    <text evidence="15">The sequence shown here is derived from an EMBL/GenBank/DDBJ whole genome shotgun (WGS) entry which is preliminary data.</text>
</comment>
<evidence type="ECO:0000256" key="12">
    <source>
        <dbReference type="HAMAP-Rule" id="MF_00983"/>
    </source>
</evidence>
<feature type="domain" description="Helicase C-terminal" evidence="14">
    <location>
        <begin position="492"/>
        <end position="658"/>
    </location>
</feature>
<feature type="domain" description="Helicase ATP-binding" evidence="13">
    <location>
        <begin position="226"/>
        <end position="394"/>
    </location>
</feature>
<dbReference type="Pfam" id="PF18074">
    <property type="entry name" value="PriA_C"/>
    <property type="match status" value="1"/>
</dbReference>
<keyword evidence="2 12" id="KW-0235">DNA replication</keyword>
<dbReference type="GO" id="GO:0016787">
    <property type="term" value="F:hydrolase activity"/>
    <property type="evidence" value="ECO:0007669"/>
    <property type="project" value="UniProtKB-KW"/>
</dbReference>
<dbReference type="Pfam" id="PF17764">
    <property type="entry name" value="PriA_3primeBD"/>
    <property type="match status" value="1"/>
</dbReference>
<dbReference type="CDD" id="cd17929">
    <property type="entry name" value="DEXHc_priA"/>
    <property type="match status" value="1"/>
</dbReference>
<dbReference type="Proteomes" id="UP000824259">
    <property type="component" value="Unassembled WGS sequence"/>
</dbReference>
<dbReference type="GO" id="GO:0003677">
    <property type="term" value="F:DNA binding"/>
    <property type="evidence" value="ECO:0007669"/>
    <property type="project" value="UniProtKB-UniRule"/>
</dbReference>
<dbReference type="GO" id="GO:0005524">
    <property type="term" value="F:ATP binding"/>
    <property type="evidence" value="ECO:0007669"/>
    <property type="project" value="UniProtKB-UniRule"/>
</dbReference>
<comment type="subunit">
    <text evidence="12">Component of the replication restart primosome.</text>
</comment>
<evidence type="ECO:0000256" key="8">
    <source>
        <dbReference type="ARBA" id="ARBA00022840"/>
    </source>
</evidence>
<dbReference type="AlphaFoldDB" id="A0A9D2RIA0"/>
<dbReference type="HAMAP" id="MF_00983">
    <property type="entry name" value="PriA"/>
    <property type="match status" value="1"/>
</dbReference>
<dbReference type="GO" id="GO:0043138">
    <property type="term" value="F:3'-5' DNA helicase activity"/>
    <property type="evidence" value="ECO:0007669"/>
    <property type="project" value="UniProtKB-EC"/>
</dbReference>
<gene>
    <name evidence="12 15" type="primary">priA</name>
    <name evidence="15" type="ORF">H9779_05560</name>
</gene>
<dbReference type="Pfam" id="PF00271">
    <property type="entry name" value="Helicase_C"/>
    <property type="match status" value="1"/>
</dbReference>
<comment type="catalytic activity">
    <reaction evidence="12">
        <text>Couples ATP hydrolysis with the unwinding of duplex DNA by translocating in the 3'-5' direction.</text>
        <dbReference type="EC" id="5.6.2.4"/>
    </reaction>
</comment>
<dbReference type="SUPFAM" id="SSF52540">
    <property type="entry name" value="P-loop containing nucleoside triphosphate hydrolases"/>
    <property type="match status" value="1"/>
</dbReference>
<dbReference type="InterPro" id="IPR011545">
    <property type="entry name" value="DEAD/DEAH_box_helicase_dom"/>
</dbReference>
<evidence type="ECO:0000256" key="2">
    <source>
        <dbReference type="ARBA" id="ARBA00022705"/>
    </source>
</evidence>
<reference evidence="15" key="2">
    <citation type="submission" date="2021-04" db="EMBL/GenBank/DDBJ databases">
        <authorList>
            <person name="Gilroy R."/>
        </authorList>
    </citation>
    <scope>NUCLEOTIDE SEQUENCE</scope>
    <source>
        <strain evidence="15">CHK169-11906</strain>
    </source>
</reference>
<organism evidence="15 16">
    <name type="scientific">Candidatus Alistipes avicola</name>
    <dbReference type="NCBI Taxonomy" id="2838432"/>
    <lineage>
        <taxon>Bacteria</taxon>
        <taxon>Pseudomonadati</taxon>
        <taxon>Bacteroidota</taxon>
        <taxon>Bacteroidia</taxon>
        <taxon>Bacteroidales</taxon>
        <taxon>Rikenellaceae</taxon>
        <taxon>Alistipes</taxon>
    </lineage>
</organism>
<dbReference type="PROSITE" id="PS51192">
    <property type="entry name" value="HELICASE_ATP_BIND_1"/>
    <property type="match status" value="1"/>
</dbReference>
<protein>
    <recommendedName>
        <fullName evidence="12">Replication restart protein PriA</fullName>
    </recommendedName>
    <alternativeName>
        <fullName evidence="12">ATP-dependent DNA helicase PriA</fullName>
        <ecNumber evidence="12">5.6.2.4</ecNumber>
    </alternativeName>
    <alternativeName>
        <fullName evidence="12">DNA 3'-5' helicase PriA</fullName>
    </alternativeName>
</protein>
<feature type="binding site" evidence="12">
    <location>
        <position position="484"/>
    </location>
    <ligand>
        <name>Zn(2+)</name>
        <dbReference type="ChEBI" id="CHEBI:29105"/>
        <label>2</label>
    </ligand>
</feature>
<evidence type="ECO:0000259" key="14">
    <source>
        <dbReference type="PROSITE" id="PS51194"/>
    </source>
</evidence>
<dbReference type="PANTHER" id="PTHR30580:SF0">
    <property type="entry name" value="PRIMOSOMAL PROTEIN N"/>
    <property type="match status" value="1"/>
</dbReference>
<dbReference type="GO" id="GO:1990077">
    <property type="term" value="C:primosome complex"/>
    <property type="evidence" value="ECO:0007669"/>
    <property type="project" value="UniProtKB-UniRule"/>
</dbReference>
<keyword evidence="3 12" id="KW-0479">Metal-binding</keyword>
<keyword evidence="8 12" id="KW-0067">ATP-binding</keyword>
<feature type="binding site" evidence="12">
    <location>
        <position position="466"/>
    </location>
    <ligand>
        <name>Zn(2+)</name>
        <dbReference type="ChEBI" id="CHEBI:29105"/>
        <label>2</label>
    </ligand>
</feature>
<dbReference type="Gene3D" id="3.40.50.300">
    <property type="entry name" value="P-loop containing nucleotide triphosphate hydrolases"/>
    <property type="match status" value="2"/>
</dbReference>
<name>A0A9D2RIA0_9BACT</name>
<evidence type="ECO:0000256" key="7">
    <source>
        <dbReference type="ARBA" id="ARBA00022833"/>
    </source>
</evidence>
<keyword evidence="4 12" id="KW-0547">Nucleotide-binding</keyword>
<evidence type="ECO:0000256" key="3">
    <source>
        <dbReference type="ARBA" id="ARBA00022723"/>
    </source>
</evidence>
<dbReference type="PROSITE" id="PS51194">
    <property type="entry name" value="HELICASE_CTER"/>
    <property type="match status" value="1"/>
</dbReference>
<keyword evidence="6 12" id="KW-0347">Helicase</keyword>
<dbReference type="FunFam" id="3.40.50.300:FF:000489">
    <property type="entry name" value="Primosome assembly protein PriA"/>
    <property type="match status" value="1"/>
</dbReference>
<feature type="binding site" evidence="12">
    <location>
        <position position="500"/>
    </location>
    <ligand>
        <name>Zn(2+)</name>
        <dbReference type="ChEBI" id="CHEBI:29105"/>
        <label>1</label>
    </ligand>
</feature>
<dbReference type="SMART" id="SM00490">
    <property type="entry name" value="HELICc"/>
    <property type="match status" value="1"/>
</dbReference>
<evidence type="ECO:0000256" key="9">
    <source>
        <dbReference type="ARBA" id="ARBA00023125"/>
    </source>
</evidence>
<dbReference type="InterPro" id="IPR014001">
    <property type="entry name" value="Helicase_ATP-bd"/>
</dbReference>
<dbReference type="GO" id="GO:0006310">
    <property type="term" value="P:DNA recombination"/>
    <property type="evidence" value="ECO:0007669"/>
    <property type="project" value="InterPro"/>
</dbReference>
<sequence>MLYADIVLPLAQPLYTFAVAEGLTLCEGMAVAVPFGRTGNNIYTGIVWRLHDRKPDSGRVRTISRTLYETPLVDRKQQAFWEWISDYYMCTLGEVMRFALPSLIKPSGSGEAEFAADEFCPRRELFLSLDGEAKSGAERPLLLERLGRRAPRQREALEQVVALTGADGMVARSCLTADRAALAALVRKGWLIQTERVALGPGALPAACFHLPELSPAQLEAKAKIEEGFASRSTVLLRGVTGSGKTEIYMHLIADVLSRGEQALLLVPEIALTAQLIARLERVFGPRVIAYHSRLTDRKRAETYLRLHNGTGGELVVGVRSAIFLPLRKLGLIVVDEEHDASYKQTEPPPYYQARDCAVMMAHLFGCRTLLGSATPSLESYLNARSGKYGSALLTERYGESQQPQILVSDTIRAVKRGERHTHFNKLLLDRIEETLAGGGQVMLFQNRRGFAPYIECRECGWTPRCPNCNVTLTLHKGANRMVCHYCGHTESVPTQCPHCRVTALTPMGFGTEKVEEEIARIFPQARVARLDRDSVTSERAFRQIVETFAQGASDILIGTQMITKGFDFGGVELVGVLNADNMLNNPDFRSSERAYQLLTQVAGRAGRREMPGVVIIQTAEPDHPVIGWVVSDNYEAMAGEVLAQRKQYFYPPYARLVALRLRHRDPGVLRRAATALGGALRERFGRRVLGPTAPPVDRVRGEYLADLLLKVEAGASFERARRILRETLERLSRMPEYKGVKIFCDVDPQ</sequence>
<proteinExistence type="inferred from homology"/>
<dbReference type="SMART" id="SM00487">
    <property type="entry name" value="DEXDc"/>
    <property type="match status" value="1"/>
</dbReference>
<keyword evidence="1 12" id="KW-0639">Primosome</keyword>
<dbReference type="EMBL" id="DWYR01000013">
    <property type="protein sequence ID" value="HJA99050.1"/>
    <property type="molecule type" value="Genomic_DNA"/>
</dbReference>
<dbReference type="EC" id="5.6.2.4" evidence="12"/>
<dbReference type="InterPro" id="IPR001650">
    <property type="entry name" value="Helicase_C-like"/>
</dbReference>
<comment type="catalytic activity">
    <reaction evidence="11 12">
        <text>ATP + H2O = ADP + phosphate + H(+)</text>
        <dbReference type="Rhea" id="RHEA:13065"/>
        <dbReference type="ChEBI" id="CHEBI:15377"/>
        <dbReference type="ChEBI" id="CHEBI:15378"/>
        <dbReference type="ChEBI" id="CHEBI:30616"/>
        <dbReference type="ChEBI" id="CHEBI:43474"/>
        <dbReference type="ChEBI" id="CHEBI:456216"/>
        <dbReference type="EC" id="5.6.2.4"/>
    </reaction>
</comment>
<evidence type="ECO:0000313" key="15">
    <source>
        <dbReference type="EMBL" id="HJA99050.1"/>
    </source>
</evidence>
<dbReference type="InterPro" id="IPR041222">
    <property type="entry name" value="PriA_3primeBD"/>
</dbReference>
<feature type="binding site" evidence="12">
    <location>
        <position position="457"/>
    </location>
    <ligand>
        <name>Zn(2+)</name>
        <dbReference type="ChEBI" id="CHEBI:29105"/>
        <label>1</label>
    </ligand>
</feature>
<evidence type="ECO:0000256" key="10">
    <source>
        <dbReference type="ARBA" id="ARBA00023235"/>
    </source>
</evidence>
<evidence type="ECO:0000313" key="16">
    <source>
        <dbReference type="Proteomes" id="UP000824259"/>
    </source>
</evidence>
<dbReference type="PANTHER" id="PTHR30580">
    <property type="entry name" value="PRIMOSOMAL PROTEIN N"/>
    <property type="match status" value="1"/>
</dbReference>
<keyword evidence="9 12" id="KW-0238">DNA-binding</keyword>
<dbReference type="CDD" id="cd18804">
    <property type="entry name" value="SF2_C_priA"/>
    <property type="match status" value="1"/>
</dbReference>
<dbReference type="GO" id="GO:0008270">
    <property type="term" value="F:zinc ion binding"/>
    <property type="evidence" value="ECO:0007669"/>
    <property type="project" value="UniProtKB-UniRule"/>
</dbReference>
<evidence type="ECO:0000256" key="5">
    <source>
        <dbReference type="ARBA" id="ARBA00022801"/>
    </source>
</evidence>
<dbReference type="Gene3D" id="3.40.1440.60">
    <property type="entry name" value="PriA, 3(prime) DNA-binding domain"/>
    <property type="match status" value="1"/>
</dbReference>
<accession>A0A9D2RIA0</accession>
<dbReference type="NCBIfam" id="TIGR00595">
    <property type="entry name" value="priA"/>
    <property type="match status" value="1"/>
</dbReference>
<feature type="binding site" evidence="12">
    <location>
        <position position="497"/>
    </location>
    <ligand>
        <name>Zn(2+)</name>
        <dbReference type="ChEBI" id="CHEBI:29105"/>
        <label>1</label>
    </ligand>
</feature>
<evidence type="ECO:0000259" key="13">
    <source>
        <dbReference type="PROSITE" id="PS51192"/>
    </source>
</evidence>
<evidence type="ECO:0000256" key="1">
    <source>
        <dbReference type="ARBA" id="ARBA00022515"/>
    </source>
</evidence>
<dbReference type="InterPro" id="IPR041236">
    <property type="entry name" value="PriA_C"/>
</dbReference>
<comment type="function">
    <text evidence="12">Initiates the restart of stalled replication forks, which reloads the replicative helicase on sites other than the origin of replication. Recognizes and binds to abandoned replication forks and remodels them to uncover a helicase loading site. Promotes assembly of the primosome at these replication forks.</text>
</comment>
<reference evidence="15" key="1">
    <citation type="journal article" date="2021" name="PeerJ">
        <title>Extensive microbial diversity within the chicken gut microbiome revealed by metagenomics and culture.</title>
        <authorList>
            <person name="Gilroy R."/>
            <person name="Ravi A."/>
            <person name="Getino M."/>
            <person name="Pursley I."/>
            <person name="Horton D.L."/>
            <person name="Alikhan N.F."/>
            <person name="Baker D."/>
            <person name="Gharbi K."/>
            <person name="Hall N."/>
            <person name="Watson M."/>
            <person name="Adriaenssens E.M."/>
            <person name="Foster-Nyarko E."/>
            <person name="Jarju S."/>
            <person name="Secka A."/>
            <person name="Antonio M."/>
            <person name="Oren A."/>
            <person name="Chaudhuri R.R."/>
            <person name="La Ragione R."/>
            <person name="Hildebrand F."/>
            <person name="Pallen M.J."/>
        </authorList>
    </citation>
    <scope>NUCLEOTIDE SEQUENCE</scope>
    <source>
        <strain evidence="15">CHK169-11906</strain>
    </source>
</reference>
<dbReference type="InterPro" id="IPR005259">
    <property type="entry name" value="PriA"/>
</dbReference>
<evidence type="ECO:0000256" key="4">
    <source>
        <dbReference type="ARBA" id="ARBA00022741"/>
    </source>
</evidence>
<evidence type="ECO:0000256" key="11">
    <source>
        <dbReference type="ARBA" id="ARBA00048988"/>
    </source>
</evidence>
<dbReference type="GO" id="GO:0006269">
    <property type="term" value="P:DNA replication, synthesis of primer"/>
    <property type="evidence" value="ECO:0007669"/>
    <property type="project" value="UniProtKB-KW"/>
</dbReference>
<dbReference type="GO" id="GO:0006270">
    <property type="term" value="P:DNA replication initiation"/>
    <property type="evidence" value="ECO:0007669"/>
    <property type="project" value="TreeGrafter"/>
</dbReference>
<comment type="similarity">
    <text evidence="12">Belongs to the helicase family. PriA subfamily.</text>
</comment>
<dbReference type="InterPro" id="IPR040498">
    <property type="entry name" value="PriA_CRR"/>
</dbReference>
<dbReference type="InterPro" id="IPR027417">
    <property type="entry name" value="P-loop_NTPase"/>
</dbReference>
<feature type="binding site" evidence="12">
    <location>
        <position position="460"/>
    </location>
    <ligand>
        <name>Zn(2+)</name>
        <dbReference type="ChEBI" id="CHEBI:29105"/>
        <label>1</label>
    </ligand>
</feature>
<keyword evidence="10 12" id="KW-0413">Isomerase</keyword>
<feature type="binding site" evidence="12">
    <location>
        <position position="487"/>
    </location>
    <ligand>
        <name>Zn(2+)</name>
        <dbReference type="ChEBI" id="CHEBI:29105"/>
        <label>2</label>
    </ligand>
</feature>
<keyword evidence="7 12" id="KW-0862">Zinc</keyword>
<feature type="binding site" evidence="12">
    <location>
        <position position="469"/>
    </location>
    <ligand>
        <name>Zn(2+)</name>
        <dbReference type="ChEBI" id="CHEBI:29105"/>
        <label>2</label>
    </ligand>
</feature>